<sequence>MKKKFCEITREKRIKHKICIIVAIAIMCIFFGVFFLDAKLADEERLNLDKNSINDCKNYQAVKLTTTSVPNEIGVKEKSSTVYSTIEVNKKLYILESEEDELANIKEEIQKHGKYVIKGAVSEISEEKELYEFLLRKLYEWNGKDSDSFIRLRDIFGEYYIVNESTGESKIGFLSRIAFKLLKYDVLFLVYGVLRVMLDRKYGKYMKRYTEYEREKIDAEVCGGKKEYIGKIYLTPTYFVSDLVAVPYEDICWMYCKTVKVNFIKVSEQLVVSTIDGFTFAVTCSKNRDYDPKILVMRKCLEKNPNIAIGYDRHKKARYSKLKKEIRRLKREGKDPIKEYRNKDFVVYFG</sequence>
<evidence type="ECO:0000256" key="1">
    <source>
        <dbReference type="SAM" id="Phobius"/>
    </source>
</evidence>
<gene>
    <name evidence="2" type="ORF">SAMN02910429_00948</name>
</gene>
<dbReference type="RefSeq" id="WP_074730493.1">
    <property type="nucleotide sequence ID" value="NZ_FOGW01000009.1"/>
</dbReference>
<keyword evidence="1" id="KW-1133">Transmembrane helix</keyword>
<keyword evidence="1" id="KW-0472">Membrane</keyword>
<accession>A0A1H9RQ76</accession>
<name>A0A1H9RQ76_9FIRM</name>
<protein>
    <submittedName>
        <fullName evidence="2">Uncharacterized protein</fullName>
    </submittedName>
</protein>
<keyword evidence="3" id="KW-1185">Reference proteome</keyword>
<organism evidence="2 3">
    <name type="scientific">Lachnobacterium bovis</name>
    <dbReference type="NCBI Taxonomy" id="140626"/>
    <lineage>
        <taxon>Bacteria</taxon>
        <taxon>Bacillati</taxon>
        <taxon>Bacillota</taxon>
        <taxon>Clostridia</taxon>
        <taxon>Lachnospirales</taxon>
        <taxon>Lachnospiraceae</taxon>
        <taxon>Lachnobacterium</taxon>
    </lineage>
</organism>
<dbReference type="EMBL" id="FOGW01000009">
    <property type="protein sequence ID" value="SER74846.1"/>
    <property type="molecule type" value="Genomic_DNA"/>
</dbReference>
<evidence type="ECO:0000313" key="2">
    <source>
        <dbReference type="EMBL" id="SER74846.1"/>
    </source>
</evidence>
<keyword evidence="1" id="KW-0812">Transmembrane</keyword>
<dbReference type="Proteomes" id="UP000182471">
    <property type="component" value="Unassembled WGS sequence"/>
</dbReference>
<evidence type="ECO:0000313" key="3">
    <source>
        <dbReference type="Proteomes" id="UP000182471"/>
    </source>
</evidence>
<reference evidence="3" key="1">
    <citation type="submission" date="2016-10" db="EMBL/GenBank/DDBJ databases">
        <authorList>
            <person name="Varghese N."/>
            <person name="Submissions S."/>
        </authorList>
    </citation>
    <scope>NUCLEOTIDE SEQUENCE [LARGE SCALE GENOMIC DNA]</scope>
    <source>
        <strain evidence="3">S1b</strain>
    </source>
</reference>
<dbReference type="AlphaFoldDB" id="A0A1H9RQ76"/>
<proteinExistence type="predicted"/>
<feature type="transmembrane region" description="Helical" evidence="1">
    <location>
        <begin position="18"/>
        <end position="36"/>
    </location>
</feature>